<proteinExistence type="predicted"/>
<reference evidence="1" key="1">
    <citation type="submission" date="2018-06" db="EMBL/GenBank/DDBJ databases">
        <authorList>
            <person name="Zhirakovskaya E."/>
        </authorList>
    </citation>
    <scope>NUCLEOTIDE SEQUENCE</scope>
</reference>
<gene>
    <name evidence="1" type="ORF">MNBD_IGNAVI01-1875</name>
</gene>
<dbReference type="EMBL" id="UOGD01000193">
    <property type="protein sequence ID" value="VAX21289.1"/>
    <property type="molecule type" value="Genomic_DNA"/>
</dbReference>
<organism evidence="1">
    <name type="scientific">hydrothermal vent metagenome</name>
    <dbReference type="NCBI Taxonomy" id="652676"/>
    <lineage>
        <taxon>unclassified sequences</taxon>
        <taxon>metagenomes</taxon>
        <taxon>ecological metagenomes</taxon>
    </lineage>
</organism>
<dbReference type="AlphaFoldDB" id="A0A3B1BTQ4"/>
<sequence>MERKQISVTIAFLGNAFHDTRVSNLTKSLTEDNIDVRVISFDWITPNFKTVTGKTSIYKLDKSKSSFTYYLNFLIILLRELLKTKSSIYIAEDI</sequence>
<evidence type="ECO:0008006" key="2">
    <source>
        <dbReference type="Google" id="ProtNLM"/>
    </source>
</evidence>
<evidence type="ECO:0000313" key="1">
    <source>
        <dbReference type="EMBL" id="VAX21289.1"/>
    </source>
</evidence>
<protein>
    <recommendedName>
        <fullName evidence="2">Glycosyltransferase</fullName>
    </recommendedName>
</protein>
<accession>A0A3B1BTQ4</accession>
<feature type="non-terminal residue" evidence="1">
    <location>
        <position position="94"/>
    </location>
</feature>
<name>A0A3B1BTQ4_9ZZZZ</name>